<feature type="domain" description="Peptidase S8/S53" evidence="9">
    <location>
        <begin position="132"/>
        <end position="600"/>
    </location>
</feature>
<evidence type="ECO:0000256" key="3">
    <source>
        <dbReference type="ARBA" id="ARBA00022729"/>
    </source>
</evidence>
<sequence>MEIMMKKAPPTLTATFIAFLFLLHLSLTTSHPNQQQRYVVYMGEHSGEKRSEGEIEETHHWYLHQVMPSKHEVKSSIVHSYKNVINGFSAFLRPDQAATIAGMEGVISVFPVKTLKLHTTTPNLLQGAPGKGDDVIVGVIDTGVWPESLSFRDEGMGPVPASWKGACEVGAAFNTTSCNRKIIGARYHVKGVEAQLGTLNKTLDFRSPRDIDGHGTHTSSTILGQRVAGASAYGGFGSGTATGGAPQARLAVYKACWTVSSGSEVTSGVCFDDDILAAFDAAIGDGVHVISVSLGGANENEKGYFTEDSVAIGALHAAKRNITVVCSGGNDGPGPETVANVAPWILTVAASSTDRLFSAPLLLGNGVTVKGESITPVEKLGNTALPLVYAGDVEIPGSTNRSGFCMPNTLTPEKVKGKAVFCLKGYTDQSLEVKRAGGAAAVLGFPVAQPLLGTMLLPATTVYYPNATDVILKYIKTDKKPVVKLIPGTTEFGTKPSPTMAYFSSLGPSNIEPNILKPDITAPGLNILAAWSEASSPTELPEDPRRVKNNIISGTSMSCPHVSGAVALLKAIHPQWSAAAIKSALMTTATTENLRGGPIEDAYGDVATPFHYGGGHMRPSKAADPGLVYDAAYTDYLSFICTVNGTSLDRSFKCPKNPLSVSDLNYPSLAIANLKGSVVVKRTVTNVGSPKATYKVEVKAPTSYSVNVTPPILTFKGVGEKQSFSISVKAENTKKRKVSTNEFGWYKWSDGNHVVTSPIVISAPPKKIANLVSSSTGFVSAA</sequence>
<dbReference type="InterPro" id="IPR036852">
    <property type="entry name" value="Peptidase_S8/S53_dom_sf"/>
</dbReference>
<keyword evidence="13" id="KW-1185">Reference proteome</keyword>
<dbReference type="Pfam" id="PF00082">
    <property type="entry name" value="Peptidase_S8"/>
    <property type="match status" value="1"/>
</dbReference>
<feature type="active site" description="Charge relay system" evidence="6 7">
    <location>
        <position position="214"/>
    </location>
</feature>
<dbReference type="InterPro" id="IPR045051">
    <property type="entry name" value="SBT"/>
</dbReference>
<dbReference type="FunFam" id="3.40.50.200:FF:000006">
    <property type="entry name" value="Subtilisin-like protease SBT1.5"/>
    <property type="match status" value="1"/>
</dbReference>
<dbReference type="EMBL" id="NQVE01000125">
    <property type="protein sequence ID" value="RAL46019.1"/>
    <property type="molecule type" value="Genomic_DNA"/>
</dbReference>
<protein>
    <recommendedName>
        <fullName evidence="14">Subtilisin-like protease fibronectin type-III domain-containing protein</fullName>
    </recommendedName>
</protein>
<dbReference type="CDD" id="cd02120">
    <property type="entry name" value="PA_subtilisin_like"/>
    <property type="match status" value="1"/>
</dbReference>
<dbReference type="InterPro" id="IPR000209">
    <property type="entry name" value="Peptidase_S8/S53_dom"/>
</dbReference>
<accession>A0A328DNY0</accession>
<comment type="caution">
    <text evidence="12">The sequence shown here is derived from an EMBL/GenBank/DDBJ whole genome shotgun (WGS) entry which is preliminary data.</text>
</comment>
<evidence type="ECO:0000256" key="2">
    <source>
        <dbReference type="ARBA" id="ARBA00022670"/>
    </source>
</evidence>
<reference evidence="12 13" key="1">
    <citation type="submission" date="2018-06" db="EMBL/GenBank/DDBJ databases">
        <title>The Genome of Cuscuta australis (Dodder) Provides Insight into the Evolution of Plant Parasitism.</title>
        <authorList>
            <person name="Liu H."/>
        </authorList>
    </citation>
    <scope>NUCLEOTIDE SEQUENCE [LARGE SCALE GENOMIC DNA]</scope>
    <source>
        <strain evidence="13">cv. Yunnan</strain>
        <tissue evidence="12">Vines</tissue>
    </source>
</reference>
<comment type="similarity">
    <text evidence="1 7">Belongs to the peptidase S8 family.</text>
</comment>
<feature type="signal peptide" evidence="8">
    <location>
        <begin position="1"/>
        <end position="30"/>
    </location>
</feature>
<dbReference type="PROSITE" id="PS51892">
    <property type="entry name" value="SUBTILASE"/>
    <property type="match status" value="1"/>
</dbReference>
<gene>
    <name evidence="12" type="ORF">DM860_006173</name>
</gene>
<evidence type="ECO:0000256" key="1">
    <source>
        <dbReference type="ARBA" id="ARBA00011073"/>
    </source>
</evidence>
<dbReference type="Gene3D" id="3.30.70.80">
    <property type="entry name" value="Peptidase S8 propeptide/proteinase inhibitor I9"/>
    <property type="match status" value="1"/>
</dbReference>
<evidence type="ECO:0000259" key="9">
    <source>
        <dbReference type="Pfam" id="PF00082"/>
    </source>
</evidence>
<dbReference type="Gene3D" id="3.40.50.200">
    <property type="entry name" value="Peptidase S8/S53 domain"/>
    <property type="match status" value="1"/>
</dbReference>
<dbReference type="Proteomes" id="UP000249390">
    <property type="component" value="Unassembled WGS sequence"/>
</dbReference>
<evidence type="ECO:0008006" key="14">
    <source>
        <dbReference type="Google" id="ProtNLM"/>
    </source>
</evidence>
<keyword evidence="2 7" id="KW-0645">Protease</keyword>
<dbReference type="CDD" id="cd04852">
    <property type="entry name" value="Peptidases_S8_3"/>
    <property type="match status" value="1"/>
</dbReference>
<dbReference type="Pfam" id="PF17766">
    <property type="entry name" value="fn3_6"/>
    <property type="match status" value="1"/>
</dbReference>
<evidence type="ECO:0000256" key="8">
    <source>
        <dbReference type="SAM" id="SignalP"/>
    </source>
</evidence>
<evidence type="ECO:0000256" key="5">
    <source>
        <dbReference type="ARBA" id="ARBA00022825"/>
    </source>
</evidence>
<dbReference type="Gene3D" id="3.50.30.30">
    <property type="match status" value="1"/>
</dbReference>
<evidence type="ECO:0000256" key="7">
    <source>
        <dbReference type="PROSITE-ProRule" id="PRU01240"/>
    </source>
</evidence>
<dbReference type="AlphaFoldDB" id="A0A328DNY0"/>
<dbReference type="InterPro" id="IPR041469">
    <property type="entry name" value="Subtilisin-like_FN3"/>
</dbReference>
<feature type="active site" description="Charge relay system" evidence="6 7">
    <location>
        <position position="141"/>
    </location>
</feature>
<dbReference type="InterPro" id="IPR010259">
    <property type="entry name" value="S8pro/Inhibitor_I9"/>
</dbReference>
<dbReference type="GO" id="GO:0006508">
    <property type="term" value="P:proteolysis"/>
    <property type="evidence" value="ECO:0007669"/>
    <property type="project" value="UniProtKB-KW"/>
</dbReference>
<dbReference type="InterPro" id="IPR037045">
    <property type="entry name" value="S8pro/Inhibitor_I9_sf"/>
</dbReference>
<dbReference type="SUPFAM" id="SSF52743">
    <property type="entry name" value="Subtilisin-like"/>
    <property type="match status" value="1"/>
</dbReference>
<name>A0A328DNY0_9ASTE</name>
<evidence type="ECO:0000313" key="13">
    <source>
        <dbReference type="Proteomes" id="UP000249390"/>
    </source>
</evidence>
<proteinExistence type="inferred from homology"/>
<evidence type="ECO:0000259" key="11">
    <source>
        <dbReference type="Pfam" id="PF17766"/>
    </source>
</evidence>
<dbReference type="Gene3D" id="2.60.40.2310">
    <property type="match status" value="1"/>
</dbReference>
<feature type="domain" description="Inhibitor I9" evidence="10">
    <location>
        <begin position="37"/>
        <end position="118"/>
    </location>
</feature>
<dbReference type="PROSITE" id="PS00138">
    <property type="entry name" value="SUBTILASE_SER"/>
    <property type="match status" value="1"/>
</dbReference>
<dbReference type="PRINTS" id="PR00723">
    <property type="entry name" value="SUBTILISIN"/>
</dbReference>
<keyword evidence="3 8" id="KW-0732">Signal</keyword>
<feature type="active site" description="Charge relay system" evidence="6 7">
    <location>
        <position position="556"/>
    </location>
</feature>
<dbReference type="InterPro" id="IPR034197">
    <property type="entry name" value="Peptidases_S8_3"/>
</dbReference>
<dbReference type="Pfam" id="PF05922">
    <property type="entry name" value="Inhibitor_I9"/>
    <property type="match status" value="1"/>
</dbReference>
<dbReference type="PANTHER" id="PTHR10795">
    <property type="entry name" value="PROPROTEIN CONVERTASE SUBTILISIN/KEXIN"/>
    <property type="match status" value="1"/>
</dbReference>
<evidence type="ECO:0000313" key="12">
    <source>
        <dbReference type="EMBL" id="RAL46019.1"/>
    </source>
</evidence>
<feature type="chain" id="PRO_5016412478" description="Subtilisin-like protease fibronectin type-III domain-containing protein" evidence="8">
    <location>
        <begin position="31"/>
        <end position="782"/>
    </location>
</feature>
<keyword evidence="4 7" id="KW-0378">Hydrolase</keyword>
<feature type="domain" description="Subtilisin-like protease fibronectin type-III" evidence="11">
    <location>
        <begin position="663"/>
        <end position="761"/>
    </location>
</feature>
<organism evidence="12 13">
    <name type="scientific">Cuscuta australis</name>
    <dbReference type="NCBI Taxonomy" id="267555"/>
    <lineage>
        <taxon>Eukaryota</taxon>
        <taxon>Viridiplantae</taxon>
        <taxon>Streptophyta</taxon>
        <taxon>Embryophyta</taxon>
        <taxon>Tracheophyta</taxon>
        <taxon>Spermatophyta</taxon>
        <taxon>Magnoliopsida</taxon>
        <taxon>eudicotyledons</taxon>
        <taxon>Gunneridae</taxon>
        <taxon>Pentapetalae</taxon>
        <taxon>asterids</taxon>
        <taxon>lamiids</taxon>
        <taxon>Solanales</taxon>
        <taxon>Convolvulaceae</taxon>
        <taxon>Cuscuteae</taxon>
        <taxon>Cuscuta</taxon>
        <taxon>Cuscuta subgen. Grammica</taxon>
        <taxon>Cuscuta sect. Cleistogrammica</taxon>
    </lineage>
</organism>
<evidence type="ECO:0000256" key="6">
    <source>
        <dbReference type="PIRSR" id="PIRSR615500-1"/>
    </source>
</evidence>
<dbReference type="GO" id="GO:0004252">
    <property type="term" value="F:serine-type endopeptidase activity"/>
    <property type="evidence" value="ECO:0007669"/>
    <property type="project" value="UniProtKB-UniRule"/>
</dbReference>
<evidence type="ECO:0000256" key="4">
    <source>
        <dbReference type="ARBA" id="ARBA00022801"/>
    </source>
</evidence>
<evidence type="ECO:0000259" key="10">
    <source>
        <dbReference type="Pfam" id="PF05922"/>
    </source>
</evidence>
<dbReference type="InterPro" id="IPR023828">
    <property type="entry name" value="Peptidase_S8_Ser-AS"/>
</dbReference>
<dbReference type="InterPro" id="IPR015500">
    <property type="entry name" value="Peptidase_S8_subtilisin-rel"/>
</dbReference>
<dbReference type="FunFam" id="3.30.70.80:FF:000002">
    <property type="entry name" value="Subtilisin-like protease SBT5.3"/>
    <property type="match status" value="1"/>
</dbReference>
<keyword evidence="5 7" id="KW-0720">Serine protease</keyword>